<evidence type="ECO:0000313" key="3">
    <source>
        <dbReference type="Proteomes" id="UP000010296"/>
    </source>
</evidence>
<dbReference type="InterPro" id="IPR000182">
    <property type="entry name" value="GNAT_dom"/>
</dbReference>
<proteinExistence type="predicted"/>
<dbReference type="Gene3D" id="3.40.470.10">
    <property type="entry name" value="Uracil-DNA glycosylase-like domain"/>
    <property type="match status" value="1"/>
</dbReference>
<dbReference type="AlphaFoldDB" id="E6LFZ9"/>
<dbReference type="Pfam" id="PF13673">
    <property type="entry name" value="Acetyltransf_10"/>
    <property type="match status" value="1"/>
</dbReference>
<dbReference type="PROSITE" id="PS51186">
    <property type="entry name" value="GNAT"/>
    <property type="match status" value="1"/>
</dbReference>
<dbReference type="CDD" id="cd10032">
    <property type="entry name" value="UDG-F6_HDG"/>
    <property type="match status" value="1"/>
</dbReference>
<dbReference type="NCBIfam" id="TIGR04274">
    <property type="entry name" value="hypoxanDNAglyco"/>
    <property type="match status" value="1"/>
</dbReference>
<dbReference type="EMBL" id="AEPV01000044">
    <property type="protein sequence ID" value="EFU73901.1"/>
    <property type="molecule type" value="Genomic_DNA"/>
</dbReference>
<name>E6LFZ9_ENTI1</name>
<dbReference type="OrthoDB" id="9796171at2"/>
<evidence type="ECO:0000259" key="1">
    <source>
        <dbReference type="PROSITE" id="PS51186"/>
    </source>
</evidence>
<dbReference type="InterPro" id="IPR016181">
    <property type="entry name" value="Acyl_CoA_acyltransferase"/>
</dbReference>
<dbReference type="eggNOG" id="COG3663">
    <property type="taxonomic scope" value="Bacteria"/>
</dbReference>
<dbReference type="STRING" id="888064.HMPREF9088_1289"/>
<dbReference type="InterPro" id="IPR036895">
    <property type="entry name" value="Uracil-DNA_glycosylase-like_sf"/>
</dbReference>
<dbReference type="SUPFAM" id="SSF52141">
    <property type="entry name" value="Uracil-DNA glycosylase-like"/>
    <property type="match status" value="1"/>
</dbReference>
<comment type="caution">
    <text evidence="2">The sequence shown here is derived from an EMBL/GenBank/DDBJ whole genome shotgun (WGS) entry which is preliminary data.</text>
</comment>
<protein>
    <recommendedName>
        <fullName evidence="1">N-acetyltransferase domain-containing protein</fullName>
    </recommendedName>
</protein>
<dbReference type="eggNOG" id="COG2153">
    <property type="taxonomic scope" value="Bacteria"/>
</dbReference>
<dbReference type="PATRIC" id="fig|888064.11.peg.578"/>
<dbReference type="GO" id="GO:0016747">
    <property type="term" value="F:acyltransferase activity, transferring groups other than amino-acyl groups"/>
    <property type="evidence" value="ECO:0007669"/>
    <property type="project" value="InterPro"/>
</dbReference>
<dbReference type="InterPro" id="IPR026353">
    <property type="entry name" value="Hypoxan-DNA_Glyclase"/>
</dbReference>
<dbReference type="HOGENOM" id="CLU_896411_0_0_9"/>
<evidence type="ECO:0000313" key="2">
    <source>
        <dbReference type="EMBL" id="EFU73901.1"/>
    </source>
</evidence>
<accession>E6LFZ9</accession>
<dbReference type="RefSeq" id="WP_007208307.1">
    <property type="nucleotide sequence ID" value="NZ_GL622241.1"/>
</dbReference>
<feature type="domain" description="N-acetyltransferase" evidence="1">
    <location>
        <begin position="157"/>
        <end position="310"/>
    </location>
</feature>
<dbReference type="Proteomes" id="UP000010296">
    <property type="component" value="Unassembled WGS sequence"/>
</dbReference>
<gene>
    <name evidence="2" type="ORF">HMPREF9088_1289</name>
</gene>
<dbReference type="Gene3D" id="3.40.630.30">
    <property type="match status" value="1"/>
</dbReference>
<keyword evidence="3" id="KW-1185">Reference proteome</keyword>
<dbReference type="InterPro" id="IPR005122">
    <property type="entry name" value="Uracil-DNA_glycosylase-like"/>
</dbReference>
<organism evidence="2 3">
    <name type="scientific">Enterococcus italicus (strain DSM 15952 / CCUG 50447 / LMG 22039 / TP 1.5)</name>
    <dbReference type="NCBI Taxonomy" id="888064"/>
    <lineage>
        <taxon>Bacteria</taxon>
        <taxon>Bacillati</taxon>
        <taxon>Bacillota</taxon>
        <taxon>Bacilli</taxon>
        <taxon>Lactobacillales</taxon>
        <taxon>Enterococcaceae</taxon>
        <taxon>Enterococcus</taxon>
    </lineage>
</organism>
<reference evidence="2 3" key="1">
    <citation type="submission" date="2010-12" db="EMBL/GenBank/DDBJ databases">
        <authorList>
            <person name="Muzny D."/>
            <person name="Qin X."/>
            <person name="Deng J."/>
            <person name="Jiang H."/>
            <person name="Liu Y."/>
            <person name="Qu J."/>
            <person name="Song X.-Z."/>
            <person name="Zhang L."/>
            <person name="Thornton R."/>
            <person name="Coyle M."/>
            <person name="Francisco L."/>
            <person name="Jackson L."/>
            <person name="Javaid M."/>
            <person name="Korchina V."/>
            <person name="Kovar C."/>
            <person name="Mata R."/>
            <person name="Mathew T."/>
            <person name="Ngo R."/>
            <person name="Nguyen L."/>
            <person name="Nguyen N."/>
            <person name="Okwuonu G."/>
            <person name="Ongeri F."/>
            <person name="Pham C."/>
            <person name="Simmons D."/>
            <person name="Wilczek-Boney K."/>
            <person name="Hale W."/>
            <person name="Jakkamsetti A."/>
            <person name="Pham P."/>
            <person name="Ruth R."/>
            <person name="San Lucas F."/>
            <person name="Warren J."/>
            <person name="Zhang J."/>
            <person name="Zhao Z."/>
            <person name="Zhou C."/>
            <person name="Zhu D."/>
            <person name="Lee S."/>
            <person name="Bess C."/>
            <person name="Blankenburg K."/>
            <person name="Forbes L."/>
            <person name="Fu Q."/>
            <person name="Gubbala S."/>
            <person name="Hirani K."/>
            <person name="Jayaseelan J.C."/>
            <person name="Lara F."/>
            <person name="Munidasa M."/>
            <person name="Palculict T."/>
            <person name="Patil S."/>
            <person name="Pu L.-L."/>
            <person name="Saada N."/>
            <person name="Tang L."/>
            <person name="Weissenberger G."/>
            <person name="Zhu Y."/>
            <person name="Hemphill L."/>
            <person name="Shang Y."/>
            <person name="Youmans B."/>
            <person name="Ayvaz T."/>
            <person name="Ross M."/>
            <person name="Santibanez J."/>
            <person name="Aqrawi P."/>
            <person name="Gross S."/>
            <person name="Joshi V."/>
            <person name="Fowler G."/>
            <person name="Nazareth L."/>
            <person name="Reid J."/>
            <person name="Worley K."/>
            <person name="Petrosino J."/>
            <person name="Highlander S."/>
            <person name="Gibbs R."/>
        </authorList>
    </citation>
    <scope>NUCLEOTIDE SEQUENCE [LARGE SCALE GENOMIC DNA]</scope>
    <source>
        <strain evidence="3">DSM 15952 / CCUG 50447 / LMG 22039 / TP 1.5</strain>
    </source>
</reference>
<dbReference type="SUPFAM" id="SSF55729">
    <property type="entry name" value="Acyl-CoA N-acyltransferases (Nat)"/>
    <property type="match status" value="1"/>
</dbReference>
<dbReference type="Pfam" id="PF03167">
    <property type="entry name" value="UDG"/>
    <property type="match status" value="1"/>
</dbReference>
<sequence>MTSGFHPVFSKSTKTLILGTAPSVTSLKKQEYYGHVGNQFWPLFTSFYRLDPLSYAERCQKLLEFQLGLWDVYNQFQRIGSSDQSFVSTTVNTFDSHFLREKLSLIIFNGKKAAKEGAKQAFFTDKLTLTCPSTSGANNAQAHVREQKWFQAYQLHEHIRKSSLAKFHLFFGHSDTLKQAVFALRQEVFVHEQQISELDEFDWRDQTEDTNYFLVTSTDFSPVATIRFQTLSPTTVQPDRFCVQSDYRMQHIGWDLLTLYELYASFHGFHTSILSAELTAIDFYQKLGYHTSGDSFYEDGILCQKMTKKL</sequence>